<dbReference type="Proteomes" id="UP000503462">
    <property type="component" value="Chromosome 1"/>
</dbReference>
<name>A0A6H0XK07_9PEZI</name>
<dbReference type="AlphaFoldDB" id="A0A6H0XK07"/>
<gene>
    <name evidence="2" type="ORF">AMS68_000472</name>
</gene>
<reference evidence="2 3" key="1">
    <citation type="journal article" date="2016" name="Sci. Rep.">
        <title>Peltaster fructicola genome reveals evolution from an invasive phytopathogen to an ectophytic parasite.</title>
        <authorList>
            <person name="Xu C."/>
            <person name="Chen H."/>
            <person name="Gleason M.L."/>
            <person name="Xu J.R."/>
            <person name="Liu H."/>
            <person name="Zhang R."/>
            <person name="Sun G."/>
        </authorList>
    </citation>
    <scope>NUCLEOTIDE SEQUENCE [LARGE SCALE GENOMIC DNA]</scope>
    <source>
        <strain evidence="2 3">LNHT1506</strain>
    </source>
</reference>
<evidence type="ECO:0000313" key="3">
    <source>
        <dbReference type="Proteomes" id="UP000503462"/>
    </source>
</evidence>
<keyword evidence="3" id="KW-1185">Reference proteome</keyword>
<dbReference type="EMBL" id="CP051139">
    <property type="protein sequence ID" value="QIW94954.1"/>
    <property type="molecule type" value="Genomic_DNA"/>
</dbReference>
<proteinExistence type="predicted"/>
<accession>A0A6H0XK07</accession>
<organism evidence="2 3">
    <name type="scientific">Peltaster fructicola</name>
    <dbReference type="NCBI Taxonomy" id="286661"/>
    <lineage>
        <taxon>Eukaryota</taxon>
        <taxon>Fungi</taxon>
        <taxon>Dikarya</taxon>
        <taxon>Ascomycota</taxon>
        <taxon>Pezizomycotina</taxon>
        <taxon>Dothideomycetes</taxon>
        <taxon>Dothideomycetes incertae sedis</taxon>
        <taxon>Peltaster</taxon>
    </lineage>
</organism>
<evidence type="ECO:0000313" key="2">
    <source>
        <dbReference type="EMBL" id="QIW94954.1"/>
    </source>
</evidence>
<evidence type="ECO:0000256" key="1">
    <source>
        <dbReference type="SAM" id="MobiDB-lite"/>
    </source>
</evidence>
<protein>
    <submittedName>
        <fullName evidence="2">Uncharacterized protein</fullName>
    </submittedName>
</protein>
<feature type="compositionally biased region" description="Polar residues" evidence="1">
    <location>
        <begin position="89"/>
        <end position="99"/>
    </location>
</feature>
<feature type="compositionally biased region" description="Basic and acidic residues" evidence="1">
    <location>
        <begin position="79"/>
        <end position="88"/>
    </location>
</feature>
<sequence>MHSFLFPEDLDPTPLKVVQQCEAPRPRKCQDAFPVPSTRRRPVPIILPPEYRYDAVDYRAKDEVVVSLTRLSLDERSPRLQKMKEKRPSTLSRWKSATLSKPEKEERNARMALAEAERVAHATARVEKHLRSPSRLLGTLSSLAEESDRGSPNSPMDYGVHHVVF</sequence>
<feature type="region of interest" description="Disordered" evidence="1">
    <location>
        <begin position="79"/>
        <end position="106"/>
    </location>
</feature>